<name>A0AAU9FSF7_DROMD</name>
<feature type="compositionally biased region" description="Low complexity" evidence="1">
    <location>
        <begin position="212"/>
        <end position="240"/>
    </location>
</feature>
<evidence type="ECO:0000259" key="3">
    <source>
        <dbReference type="Pfam" id="PF05267"/>
    </source>
</evidence>
<keyword evidence="2" id="KW-0732">Signal</keyword>
<accession>A0AAU9FSF7</accession>
<evidence type="ECO:0000313" key="5">
    <source>
        <dbReference type="Proteomes" id="UP001500889"/>
    </source>
</evidence>
<feature type="domain" description="Protein TsetseEP" evidence="3">
    <location>
        <begin position="64"/>
        <end position="183"/>
    </location>
</feature>
<feature type="chain" id="PRO_5043526923" description="Protein TsetseEP domain-containing protein" evidence="2">
    <location>
        <begin position="31"/>
        <end position="259"/>
    </location>
</feature>
<feature type="region of interest" description="Disordered" evidence="1">
    <location>
        <begin position="205"/>
        <end position="247"/>
    </location>
</feature>
<protein>
    <recommendedName>
        <fullName evidence="3">Protein TsetseEP domain-containing protein</fullName>
    </recommendedName>
</protein>
<dbReference type="Proteomes" id="UP001500889">
    <property type="component" value="Chromosome J"/>
</dbReference>
<evidence type="ECO:0000256" key="2">
    <source>
        <dbReference type="SAM" id="SignalP"/>
    </source>
</evidence>
<dbReference type="Pfam" id="PF05267">
    <property type="entry name" value="DUF725"/>
    <property type="match status" value="1"/>
</dbReference>
<dbReference type="EMBL" id="AP029265">
    <property type="protein sequence ID" value="BFF98996.1"/>
    <property type="molecule type" value="Genomic_DNA"/>
</dbReference>
<gene>
    <name evidence="4" type="ORF">DMAD_07006</name>
</gene>
<sequence>MSAARFVSPLLMLLLLLCAAAVLLAPAAEAISRPLPPYVGLPTQDGLTHLFLNSRVTRRDPMASVACFGGYIGESNQIAEIYSFNYSTCANEAQNSRKGIDSDFIPTRRSIERSSGRVCEDLRKCNSINGTLDSFNCHATVGSNNTVATYSISGNASESASLLQERYRVVELSHEQCIHKAERRYVEATATNYNYLQACLDGRVQPKPMPVPTTSTSTSTSTTTTTTTTTTEAPTTEPATEGPPFNVEDQFKQLLNLLN</sequence>
<evidence type="ECO:0000256" key="1">
    <source>
        <dbReference type="SAM" id="MobiDB-lite"/>
    </source>
</evidence>
<reference evidence="4 5" key="1">
    <citation type="submission" date="2024-02" db="EMBL/GenBank/DDBJ databases">
        <title>A chromosome-level genome assembly of Drosophila madeirensis, a fruit fly species endemic to Madeira island.</title>
        <authorList>
            <person name="Tomihara K."/>
            <person name="Llopart A."/>
            <person name="Yamamoto D."/>
        </authorList>
    </citation>
    <scope>NUCLEOTIDE SEQUENCE [LARGE SCALE GENOMIC DNA]</scope>
    <source>
        <strain evidence="4 5">RF1</strain>
    </source>
</reference>
<organism evidence="4 5">
    <name type="scientific">Drosophila madeirensis</name>
    <name type="common">Fruit fly</name>
    <dbReference type="NCBI Taxonomy" id="30013"/>
    <lineage>
        <taxon>Eukaryota</taxon>
        <taxon>Metazoa</taxon>
        <taxon>Ecdysozoa</taxon>
        <taxon>Arthropoda</taxon>
        <taxon>Hexapoda</taxon>
        <taxon>Insecta</taxon>
        <taxon>Pterygota</taxon>
        <taxon>Neoptera</taxon>
        <taxon>Endopterygota</taxon>
        <taxon>Diptera</taxon>
        <taxon>Brachycera</taxon>
        <taxon>Muscomorpha</taxon>
        <taxon>Ephydroidea</taxon>
        <taxon>Drosophilidae</taxon>
        <taxon>Drosophila</taxon>
        <taxon>Sophophora</taxon>
    </lineage>
</organism>
<dbReference type="AlphaFoldDB" id="A0AAU9FSF7"/>
<dbReference type="InterPro" id="IPR007931">
    <property type="entry name" value="TsetseEP"/>
</dbReference>
<proteinExistence type="predicted"/>
<feature type="signal peptide" evidence="2">
    <location>
        <begin position="1"/>
        <end position="30"/>
    </location>
</feature>
<evidence type="ECO:0000313" key="4">
    <source>
        <dbReference type="EMBL" id="BFF98996.1"/>
    </source>
</evidence>
<keyword evidence="5" id="KW-1185">Reference proteome</keyword>